<dbReference type="EMBL" id="CP029487">
    <property type="protein sequence ID" value="QCT72898.1"/>
    <property type="molecule type" value="Genomic_DNA"/>
</dbReference>
<evidence type="ECO:0000256" key="2">
    <source>
        <dbReference type="ARBA" id="ARBA00009774"/>
    </source>
</evidence>
<dbReference type="EC" id="5.4.99.61" evidence="6"/>
<evidence type="ECO:0000256" key="1">
    <source>
        <dbReference type="ARBA" id="ARBA00004953"/>
    </source>
</evidence>
<proteinExistence type="inferred from homology"/>
<dbReference type="UniPathway" id="UPA00148"/>
<evidence type="ECO:0000259" key="5">
    <source>
        <dbReference type="Pfam" id="PF02570"/>
    </source>
</evidence>
<dbReference type="SUPFAM" id="SSF63965">
    <property type="entry name" value="Precorrin-8X methylmutase CbiC/CobH"/>
    <property type="match status" value="1"/>
</dbReference>
<keyword evidence="7" id="KW-1185">Reference proteome</keyword>
<dbReference type="Pfam" id="PF02570">
    <property type="entry name" value="CbiC"/>
    <property type="match status" value="1"/>
</dbReference>
<keyword evidence="3" id="KW-0169">Cobalamin biosynthesis</keyword>
<dbReference type="KEGG" id="emt:CPZ25_016725"/>
<dbReference type="Gene3D" id="3.40.50.10230">
    <property type="entry name" value="Cobalamin biosynthesis CobH/CbiC, precorrin-8X methylmutase"/>
    <property type="match status" value="1"/>
</dbReference>
<accession>A0A4P9CB86</accession>
<dbReference type="GO" id="GO:0016993">
    <property type="term" value="F:precorrin-8X methylmutase activity"/>
    <property type="evidence" value="ECO:0007669"/>
    <property type="project" value="UniProtKB-EC"/>
</dbReference>
<feature type="domain" description="Cobalamin biosynthesis precorrin-8X methylmutase CobH/CbiC" evidence="5">
    <location>
        <begin position="10"/>
        <end position="207"/>
    </location>
</feature>
<comment type="pathway">
    <text evidence="1">Cofactor biosynthesis; adenosylcobalamin biosynthesis.</text>
</comment>
<name>A0A4P9CB86_EUBML</name>
<dbReference type="PANTHER" id="PTHR43588:SF1">
    <property type="entry name" value="COBALT-PRECORRIN-8 METHYLMUTASE"/>
    <property type="match status" value="1"/>
</dbReference>
<organism evidence="6 7">
    <name type="scientific">Eubacterium maltosivorans</name>
    <dbReference type="NCBI Taxonomy" id="2041044"/>
    <lineage>
        <taxon>Bacteria</taxon>
        <taxon>Bacillati</taxon>
        <taxon>Bacillota</taxon>
        <taxon>Clostridia</taxon>
        <taxon>Eubacteriales</taxon>
        <taxon>Eubacteriaceae</taxon>
        <taxon>Eubacterium</taxon>
    </lineage>
</organism>
<dbReference type="AlphaFoldDB" id="A0A4P9CB86"/>
<sequence length="213" mass="23219">MTAYINNPKEIEKRSFEIITEELGGKTFPPEIADIVKRVIHTTADFEYADLIEFKNNAVESGLKALEAGKKIYADTSMIKVAVNRKALADHQLEIVNYVHDEDVAKAAKERGVTRSTVGMEKALDDDTVGIFAIGNAPTALYKLIEFIKAGKAKPDLIVGAPIGFVGAAESKEALDELDALEVPYIRINGRKGGSPVVAAILNAMLYKLGRDW</sequence>
<gene>
    <name evidence="6" type="primary">cbiC</name>
    <name evidence="6" type="ORF">CPZ25_016725</name>
</gene>
<dbReference type="GO" id="GO:0009236">
    <property type="term" value="P:cobalamin biosynthetic process"/>
    <property type="evidence" value="ECO:0007669"/>
    <property type="project" value="UniProtKB-UniPathway"/>
</dbReference>
<evidence type="ECO:0000256" key="4">
    <source>
        <dbReference type="ARBA" id="ARBA00023235"/>
    </source>
</evidence>
<dbReference type="Proteomes" id="UP000218387">
    <property type="component" value="Chromosome"/>
</dbReference>
<comment type="similarity">
    <text evidence="2">Belongs to the CobH/CbiC family.</text>
</comment>
<evidence type="ECO:0000256" key="3">
    <source>
        <dbReference type="ARBA" id="ARBA00022573"/>
    </source>
</evidence>
<keyword evidence="4 6" id="KW-0413">Isomerase</keyword>
<dbReference type="RefSeq" id="WP_058695770.1">
    <property type="nucleotide sequence ID" value="NZ_CABJDW020000007.1"/>
</dbReference>
<evidence type="ECO:0000313" key="6">
    <source>
        <dbReference type="EMBL" id="QCT72898.1"/>
    </source>
</evidence>
<dbReference type="InterPro" id="IPR036588">
    <property type="entry name" value="CobH/CbiC_sf"/>
</dbReference>
<dbReference type="InterPro" id="IPR003722">
    <property type="entry name" value="Cbl_synth_CobH/CbiC"/>
</dbReference>
<evidence type="ECO:0000313" key="7">
    <source>
        <dbReference type="Proteomes" id="UP000218387"/>
    </source>
</evidence>
<protein>
    <submittedName>
        <fullName evidence="6">Precorrin-8X methylmutase</fullName>
        <ecNumber evidence="6">5.4.99.61</ecNumber>
    </submittedName>
</protein>
<reference evidence="6 7" key="1">
    <citation type="submission" date="2018-05" db="EMBL/GenBank/DDBJ databases">
        <title>Genome comparison of Eubacterium sp.</title>
        <authorList>
            <person name="Feng Y."/>
            <person name="Sanchez-Andrea I."/>
            <person name="Stams A.J.M."/>
            <person name="De Vos W.M."/>
        </authorList>
    </citation>
    <scope>NUCLEOTIDE SEQUENCE [LARGE SCALE GENOMIC DNA]</scope>
    <source>
        <strain evidence="6 7">YI</strain>
    </source>
</reference>
<dbReference type="PANTHER" id="PTHR43588">
    <property type="entry name" value="COBALT-PRECORRIN-8 METHYLMUTASE"/>
    <property type="match status" value="1"/>
</dbReference>